<evidence type="ECO:0000313" key="3">
    <source>
        <dbReference type="Proteomes" id="UP000321258"/>
    </source>
</evidence>
<organism evidence="2 3">
    <name type="scientific">Methylobacterium haplocladii</name>
    <dbReference type="NCBI Taxonomy" id="1176176"/>
    <lineage>
        <taxon>Bacteria</taxon>
        <taxon>Pseudomonadati</taxon>
        <taxon>Pseudomonadota</taxon>
        <taxon>Alphaproteobacteria</taxon>
        <taxon>Hyphomicrobiales</taxon>
        <taxon>Methylobacteriaceae</taxon>
        <taxon>Methylobacterium</taxon>
    </lineage>
</organism>
<dbReference type="Proteomes" id="UP000321258">
    <property type="component" value="Unassembled WGS sequence"/>
</dbReference>
<name>A0A512IV25_9HYPH</name>
<comment type="caution">
    <text evidence="2">The sequence shown here is derived from an EMBL/GenBank/DDBJ whole genome shotgun (WGS) entry which is preliminary data.</text>
</comment>
<reference evidence="2 3" key="1">
    <citation type="submission" date="2019-07" db="EMBL/GenBank/DDBJ databases">
        <title>Whole genome shotgun sequence of Methylobacterium haplocladii NBRC 107714.</title>
        <authorList>
            <person name="Hosoyama A."/>
            <person name="Uohara A."/>
            <person name="Ohji S."/>
            <person name="Ichikawa N."/>
        </authorList>
    </citation>
    <scope>NUCLEOTIDE SEQUENCE [LARGE SCALE GENOMIC DNA]</scope>
    <source>
        <strain evidence="2 3">NBRC 107714</strain>
    </source>
</reference>
<protein>
    <submittedName>
        <fullName evidence="2">Uncharacterized protein</fullName>
    </submittedName>
</protein>
<proteinExistence type="predicted"/>
<evidence type="ECO:0000256" key="1">
    <source>
        <dbReference type="SAM" id="MobiDB-lite"/>
    </source>
</evidence>
<evidence type="ECO:0000313" key="2">
    <source>
        <dbReference type="EMBL" id="GEP01555.1"/>
    </source>
</evidence>
<dbReference type="AlphaFoldDB" id="A0A512IV25"/>
<accession>A0A512IV25</accession>
<dbReference type="EMBL" id="BJZT01000045">
    <property type="protein sequence ID" value="GEP01555.1"/>
    <property type="molecule type" value="Genomic_DNA"/>
</dbReference>
<feature type="region of interest" description="Disordered" evidence="1">
    <location>
        <begin position="41"/>
        <end position="81"/>
    </location>
</feature>
<sequence>MWRVFLEDWPYARPEAIGGRFGRRASIFTSTGHSGEITMATEKQRGSRETKKPKKPVVKTNAAAPSTKNIVSDAVKASGRK</sequence>
<gene>
    <name evidence="2" type="ORF">MHA02_39420</name>
</gene>
<keyword evidence="3" id="KW-1185">Reference proteome</keyword>